<dbReference type="AlphaFoldDB" id="A0A6I4MW04"/>
<sequence>MGARTTPPIPLDILARGSRRESRGWLTGLGQGDRWSEPFRVAFVGRTSTEDRQDPTLSLPRQLNNCRAALPDQAIIVAHYYDIESGRKALNARGRGRGHERFAIPVPREGGIQELLEDVASPERRFDVVVCESIERIARRTYVGTLIENKLEEAGVPLLAADEPFNLNGKPGPMRSQVLR</sequence>
<dbReference type="InterPro" id="IPR006119">
    <property type="entry name" value="Resolv_N"/>
</dbReference>
<feature type="domain" description="Resolvase/invertase-type recombinase catalytic" evidence="1">
    <location>
        <begin position="41"/>
        <end position="171"/>
    </location>
</feature>
<dbReference type="RefSeq" id="WP_151599106.1">
    <property type="nucleotide sequence ID" value="NZ_WBMS02000052.1"/>
</dbReference>
<accession>A0A6I4MW04</accession>
<evidence type="ECO:0000313" key="2">
    <source>
        <dbReference type="EMBL" id="MWA06516.1"/>
    </source>
</evidence>
<evidence type="ECO:0000313" key="3">
    <source>
        <dbReference type="Proteomes" id="UP000462055"/>
    </source>
</evidence>
<dbReference type="CDD" id="cd00338">
    <property type="entry name" value="Ser_Recombinase"/>
    <property type="match status" value="1"/>
</dbReference>
<dbReference type="Proteomes" id="UP000462055">
    <property type="component" value="Unassembled WGS sequence"/>
</dbReference>
<dbReference type="GO" id="GO:0003677">
    <property type="term" value="F:DNA binding"/>
    <property type="evidence" value="ECO:0007669"/>
    <property type="project" value="InterPro"/>
</dbReference>
<keyword evidence="3" id="KW-1185">Reference proteome</keyword>
<dbReference type="GO" id="GO:0000150">
    <property type="term" value="F:DNA strand exchange activity"/>
    <property type="evidence" value="ECO:0007669"/>
    <property type="project" value="InterPro"/>
</dbReference>
<dbReference type="InterPro" id="IPR036162">
    <property type="entry name" value="Resolvase-like_N_sf"/>
</dbReference>
<gene>
    <name evidence="2" type="ORF">F8568_040445</name>
</gene>
<reference evidence="2" key="1">
    <citation type="submission" date="2019-12" db="EMBL/GenBank/DDBJ databases">
        <title>Actinomadura physcomitrii sp. nov., a novel actinomycete isolated from moss [Physcomitrium sphaericum (Ludw) Fuernr].</title>
        <authorList>
            <person name="Zhuang X."/>
        </authorList>
    </citation>
    <scope>NUCLEOTIDE SEQUENCE [LARGE SCALE GENOMIC DNA]</scope>
    <source>
        <strain evidence="2">LD22</strain>
    </source>
</reference>
<evidence type="ECO:0000259" key="1">
    <source>
        <dbReference type="SMART" id="SM00857"/>
    </source>
</evidence>
<proteinExistence type="predicted"/>
<organism evidence="2 3">
    <name type="scientific">Actinomadura physcomitrii</name>
    <dbReference type="NCBI Taxonomy" id="2650748"/>
    <lineage>
        <taxon>Bacteria</taxon>
        <taxon>Bacillati</taxon>
        <taxon>Actinomycetota</taxon>
        <taxon>Actinomycetes</taxon>
        <taxon>Streptosporangiales</taxon>
        <taxon>Thermomonosporaceae</taxon>
        <taxon>Actinomadura</taxon>
    </lineage>
</organism>
<name>A0A6I4MW04_9ACTN</name>
<dbReference type="SUPFAM" id="SSF53041">
    <property type="entry name" value="Resolvase-like"/>
    <property type="match status" value="1"/>
</dbReference>
<dbReference type="Gene3D" id="3.40.50.1390">
    <property type="entry name" value="Resolvase, N-terminal catalytic domain"/>
    <property type="match status" value="1"/>
</dbReference>
<dbReference type="EMBL" id="WBMS02000052">
    <property type="protein sequence ID" value="MWA06516.1"/>
    <property type="molecule type" value="Genomic_DNA"/>
</dbReference>
<dbReference type="SMART" id="SM00857">
    <property type="entry name" value="Resolvase"/>
    <property type="match status" value="1"/>
</dbReference>
<protein>
    <recommendedName>
        <fullName evidence="1">Resolvase/invertase-type recombinase catalytic domain-containing protein</fullName>
    </recommendedName>
</protein>
<comment type="caution">
    <text evidence="2">The sequence shown here is derived from an EMBL/GenBank/DDBJ whole genome shotgun (WGS) entry which is preliminary data.</text>
</comment>